<protein>
    <submittedName>
        <fullName evidence="3">Acyltransferase</fullName>
    </submittedName>
</protein>
<keyword evidence="4" id="KW-1185">Reference proteome</keyword>
<feature type="domain" description="Acyltransferase 3" evidence="2">
    <location>
        <begin position="5"/>
        <end position="297"/>
    </location>
</feature>
<feature type="transmembrane region" description="Helical" evidence="1">
    <location>
        <begin position="185"/>
        <end position="204"/>
    </location>
</feature>
<dbReference type="GO" id="GO:0016747">
    <property type="term" value="F:acyltransferase activity, transferring groups other than amino-acyl groups"/>
    <property type="evidence" value="ECO:0007669"/>
    <property type="project" value="InterPro"/>
</dbReference>
<dbReference type="GO" id="GO:0009103">
    <property type="term" value="P:lipopolysaccharide biosynthetic process"/>
    <property type="evidence" value="ECO:0007669"/>
    <property type="project" value="TreeGrafter"/>
</dbReference>
<keyword evidence="1" id="KW-1133">Transmembrane helix</keyword>
<keyword evidence="3" id="KW-0808">Transferase</keyword>
<feature type="transmembrane region" description="Helical" evidence="1">
    <location>
        <begin position="153"/>
        <end position="173"/>
    </location>
</feature>
<feature type="transmembrane region" description="Helical" evidence="1">
    <location>
        <begin position="31"/>
        <end position="52"/>
    </location>
</feature>
<organism evidence="3 4">
    <name type="scientific">Ramlibacter agri</name>
    <dbReference type="NCBI Taxonomy" id="2728837"/>
    <lineage>
        <taxon>Bacteria</taxon>
        <taxon>Pseudomonadati</taxon>
        <taxon>Pseudomonadota</taxon>
        <taxon>Betaproteobacteria</taxon>
        <taxon>Burkholderiales</taxon>
        <taxon>Comamonadaceae</taxon>
        <taxon>Ramlibacter</taxon>
    </lineage>
</organism>
<dbReference type="InterPro" id="IPR050879">
    <property type="entry name" value="Acyltransferase_3"/>
</dbReference>
<feature type="transmembrane region" description="Helical" evidence="1">
    <location>
        <begin position="306"/>
        <end position="325"/>
    </location>
</feature>
<evidence type="ECO:0000259" key="2">
    <source>
        <dbReference type="Pfam" id="PF01757"/>
    </source>
</evidence>
<name>A0A848HB98_9BURK</name>
<feature type="transmembrane region" description="Helical" evidence="1">
    <location>
        <begin position="275"/>
        <end position="294"/>
    </location>
</feature>
<dbReference type="Proteomes" id="UP000541185">
    <property type="component" value="Unassembled WGS sequence"/>
</dbReference>
<evidence type="ECO:0000313" key="4">
    <source>
        <dbReference type="Proteomes" id="UP000541185"/>
    </source>
</evidence>
<evidence type="ECO:0000256" key="1">
    <source>
        <dbReference type="SAM" id="Phobius"/>
    </source>
</evidence>
<feature type="transmembrane region" description="Helical" evidence="1">
    <location>
        <begin position="73"/>
        <end position="92"/>
    </location>
</feature>
<feature type="transmembrane region" description="Helical" evidence="1">
    <location>
        <begin position="216"/>
        <end position="236"/>
    </location>
</feature>
<gene>
    <name evidence="3" type="ORF">HHL11_23750</name>
</gene>
<dbReference type="PANTHER" id="PTHR23028">
    <property type="entry name" value="ACETYLTRANSFERASE"/>
    <property type="match status" value="1"/>
</dbReference>
<dbReference type="EMBL" id="JABBFX010000002">
    <property type="protein sequence ID" value="NML46779.1"/>
    <property type="molecule type" value="Genomic_DNA"/>
</dbReference>
<dbReference type="GO" id="GO:0016020">
    <property type="term" value="C:membrane"/>
    <property type="evidence" value="ECO:0007669"/>
    <property type="project" value="TreeGrafter"/>
</dbReference>
<dbReference type="Pfam" id="PF01757">
    <property type="entry name" value="Acyl_transf_3"/>
    <property type="match status" value="1"/>
</dbReference>
<comment type="caution">
    <text evidence="3">The sequence shown here is derived from an EMBL/GenBank/DDBJ whole genome shotgun (WGS) entry which is preliminary data.</text>
</comment>
<evidence type="ECO:0000313" key="3">
    <source>
        <dbReference type="EMBL" id="NML46779.1"/>
    </source>
</evidence>
<reference evidence="3 4" key="1">
    <citation type="submission" date="2020-04" db="EMBL/GenBank/DDBJ databases">
        <title>Ramlibacter sp. G-1-2-2 isolated from soil.</title>
        <authorList>
            <person name="Dahal R.H."/>
        </authorList>
    </citation>
    <scope>NUCLEOTIDE SEQUENCE [LARGE SCALE GENOMIC DNA]</scope>
    <source>
        <strain evidence="3 4">G-1-2-2</strain>
    </source>
</reference>
<dbReference type="InterPro" id="IPR002656">
    <property type="entry name" value="Acyl_transf_3_dom"/>
</dbReference>
<keyword evidence="3" id="KW-0012">Acyltransferase</keyword>
<dbReference type="RefSeq" id="WP_169421024.1">
    <property type="nucleotide sequence ID" value="NZ_JABBFX010000002.1"/>
</dbReference>
<keyword evidence="1" id="KW-0472">Membrane</keyword>
<feature type="transmembrane region" description="Helical" evidence="1">
    <location>
        <begin position="242"/>
        <end position="260"/>
    </location>
</feature>
<feature type="transmembrane region" description="Helical" evidence="1">
    <location>
        <begin position="127"/>
        <end position="146"/>
    </location>
</feature>
<proteinExistence type="predicted"/>
<dbReference type="PANTHER" id="PTHR23028:SF53">
    <property type="entry name" value="ACYL_TRANSF_3 DOMAIN-CONTAINING PROTEIN"/>
    <property type="match status" value="1"/>
</dbReference>
<accession>A0A848HB98</accession>
<dbReference type="AlphaFoldDB" id="A0A848HB98"/>
<keyword evidence="1" id="KW-0812">Transmembrane</keyword>
<sequence>MNYNPALDGLRAVAVLVVMLFHARAPLAPAGYLGVDVFFVLSGFLITSLLLAEMDASGRIDLAGFWRRRLLRLAPALLAMLAAYVLIAPYLWPEVADHGTQAALAAVYLSDYGVAFWGTPHFLSHTWSLAVEMHFYLLWPVLLWAACRRWTRASLPAVLAFAWVLATLVRWVWLVRGQDWIEVYYRTDTRLSGLLLGACLAAALRDPRWRLALRRWLPWALWLPLPALLLIAHFHWGDLWVLTWGMGLVELATAAVIFGARDRSSQLAKMLSRPLLAWVGRISYGLYLWHYPVFCWLRETRRWEDVLLVGIPLSVALAAGSFHTLEAWATRRRAARAPALAR</sequence>